<dbReference type="PROSITE" id="PS51274">
    <property type="entry name" value="GATASE_COBBQ"/>
    <property type="match status" value="1"/>
</dbReference>
<keyword evidence="6" id="KW-0315">Glutamine amidotransferase</keyword>
<dbReference type="InterPro" id="IPR002586">
    <property type="entry name" value="CobQ/CobB/MinD/ParA_Nub-bd_dom"/>
</dbReference>
<dbReference type="NCBIfam" id="NF002204">
    <property type="entry name" value="PRK01077.1"/>
    <property type="match status" value="1"/>
</dbReference>
<dbReference type="Pfam" id="PF07685">
    <property type="entry name" value="GATase_3"/>
    <property type="match status" value="1"/>
</dbReference>
<dbReference type="SUPFAM" id="SSF52317">
    <property type="entry name" value="Class I glutamine amidotransferase-like"/>
    <property type="match status" value="1"/>
</dbReference>
<reference evidence="9" key="1">
    <citation type="submission" date="2018-05" db="EMBL/GenBank/DDBJ databases">
        <authorList>
            <person name="Lanie J.A."/>
            <person name="Ng W.-L."/>
            <person name="Kazmierczak K.M."/>
            <person name="Andrzejewski T.M."/>
            <person name="Davidsen T.M."/>
            <person name="Wayne K.J."/>
            <person name="Tettelin H."/>
            <person name="Glass J.I."/>
            <person name="Rusch D."/>
            <person name="Podicherti R."/>
            <person name="Tsui H.-C.T."/>
            <person name="Winkler M.E."/>
        </authorList>
    </citation>
    <scope>NUCLEOTIDE SEQUENCE</scope>
</reference>
<dbReference type="PANTHER" id="PTHR43873:SF1">
    <property type="entry name" value="COBYRINATE A,C-DIAMIDE SYNTHASE"/>
    <property type="match status" value="1"/>
</dbReference>
<evidence type="ECO:0000256" key="4">
    <source>
        <dbReference type="ARBA" id="ARBA00022840"/>
    </source>
</evidence>
<dbReference type="InterPro" id="IPR027417">
    <property type="entry name" value="P-loop_NTPase"/>
</dbReference>
<feature type="domain" description="CobQ/CobB/MinD/ParA nucleotide binding" evidence="7">
    <location>
        <begin position="13"/>
        <end position="197"/>
    </location>
</feature>
<dbReference type="GO" id="GO:0005524">
    <property type="term" value="F:ATP binding"/>
    <property type="evidence" value="ECO:0007669"/>
    <property type="project" value="UniProtKB-KW"/>
</dbReference>
<dbReference type="SUPFAM" id="SSF52540">
    <property type="entry name" value="P-loop containing nucleoside triphosphate hydrolases"/>
    <property type="match status" value="1"/>
</dbReference>
<gene>
    <name evidence="9" type="ORF">METZ01_LOCUS128569</name>
</gene>
<proteinExistence type="predicted"/>
<keyword evidence="5" id="KW-0460">Magnesium</keyword>
<evidence type="ECO:0000256" key="5">
    <source>
        <dbReference type="ARBA" id="ARBA00022842"/>
    </source>
</evidence>
<dbReference type="InterPro" id="IPR011698">
    <property type="entry name" value="GATase_3"/>
</dbReference>
<dbReference type="AlphaFoldDB" id="A0A381YFD2"/>
<evidence type="ECO:0000256" key="1">
    <source>
        <dbReference type="ARBA" id="ARBA00001946"/>
    </source>
</evidence>
<evidence type="ECO:0000256" key="2">
    <source>
        <dbReference type="ARBA" id="ARBA00022598"/>
    </source>
</evidence>
<dbReference type="Gene3D" id="3.40.50.300">
    <property type="entry name" value="P-loop containing nucleotide triphosphate hydrolases"/>
    <property type="match status" value="1"/>
</dbReference>
<evidence type="ECO:0000259" key="7">
    <source>
        <dbReference type="Pfam" id="PF01656"/>
    </source>
</evidence>
<dbReference type="InterPro" id="IPR004484">
    <property type="entry name" value="CbiA/CobB_synth"/>
</dbReference>
<evidence type="ECO:0000259" key="8">
    <source>
        <dbReference type="Pfam" id="PF07685"/>
    </source>
</evidence>
<comment type="cofactor">
    <cofactor evidence="1">
        <name>Mg(2+)</name>
        <dbReference type="ChEBI" id="CHEBI:18420"/>
    </cofactor>
</comment>
<evidence type="ECO:0000256" key="6">
    <source>
        <dbReference type="ARBA" id="ARBA00022962"/>
    </source>
</evidence>
<evidence type="ECO:0000313" key="9">
    <source>
        <dbReference type="EMBL" id="SVA75715.1"/>
    </source>
</evidence>
<feature type="non-terminal residue" evidence="9">
    <location>
        <position position="396"/>
    </location>
</feature>
<evidence type="ECO:0000256" key="3">
    <source>
        <dbReference type="ARBA" id="ARBA00022741"/>
    </source>
</evidence>
<keyword evidence="2" id="KW-0436">Ligase</keyword>
<dbReference type="EMBL" id="UINC01018104">
    <property type="protein sequence ID" value="SVA75715.1"/>
    <property type="molecule type" value="Genomic_DNA"/>
</dbReference>
<dbReference type="NCBIfam" id="TIGR00379">
    <property type="entry name" value="cobB"/>
    <property type="match status" value="1"/>
</dbReference>
<dbReference type="Pfam" id="PF01656">
    <property type="entry name" value="CbiA"/>
    <property type="match status" value="1"/>
</dbReference>
<organism evidence="9">
    <name type="scientific">marine metagenome</name>
    <dbReference type="NCBI Taxonomy" id="408172"/>
    <lineage>
        <taxon>unclassified sequences</taxon>
        <taxon>metagenomes</taxon>
        <taxon>ecological metagenomes</taxon>
    </lineage>
</organism>
<keyword evidence="3" id="KW-0547">Nucleotide-binding</keyword>
<accession>A0A381YFD2</accession>
<name>A0A381YFD2_9ZZZZ</name>
<keyword evidence="4" id="KW-0067">ATP-binding</keyword>
<dbReference type="PANTHER" id="PTHR43873">
    <property type="entry name" value="COBYRINATE A,C-DIAMIDE SYNTHASE"/>
    <property type="match status" value="1"/>
</dbReference>
<protein>
    <submittedName>
        <fullName evidence="9">Uncharacterized protein</fullName>
    </submittedName>
</protein>
<dbReference type="GO" id="GO:0042242">
    <property type="term" value="F:cobyrinic acid a,c-diamide synthase activity"/>
    <property type="evidence" value="ECO:0007669"/>
    <property type="project" value="InterPro"/>
</dbReference>
<feature type="domain" description="CobB/CobQ-like glutamine amidotransferase" evidence="8">
    <location>
        <begin position="253"/>
        <end position="394"/>
    </location>
</feature>
<dbReference type="Gene3D" id="3.40.50.880">
    <property type="match status" value="1"/>
</dbReference>
<dbReference type="InterPro" id="IPR029062">
    <property type="entry name" value="Class_I_gatase-like"/>
</dbReference>
<sequence length="396" mass="43702">MQAPSRNKHKGLIVAGMHSSGGKTAVTSLLLAALRKRNLALQPFKVGPDYIDPGYHFHFSAKHSVNLDPWIMGREHVIQAAQQFTGNAIGLAEGVMGLFDGSDPTNDTGSTMEVARWLQWPILLVVPCQNAGRSITAAIQGFVAEAGSAKHFVGIILNQVNSISHADYLRKACASLEIPILGALPKISELRWPERHLGLQPGVEQRLPEAGHLAELAEKYFDLDLLFDNFSMPSTSSMKGRNTNRPISKFNKRIAVAQDEAFHFYYAANLRWLREQGVEIVTFSPLNDTRIPDNVDGLILGGGFPEVFAETMSENKTMLESFKKAVESGMPCYAECGGLMVLAASLKLQSGHCLSMAEVVPGMVEMRKQLQHFGYCKINLPEFGEVRGHEFHYSHW</sequence>